<accession>A0A371IW95</accession>
<evidence type="ECO:0000256" key="2">
    <source>
        <dbReference type="ARBA" id="ARBA00009433"/>
    </source>
</evidence>
<dbReference type="InterPro" id="IPR025192">
    <property type="entry name" value="Succ_DH/fum_Rdtase_N"/>
</dbReference>
<dbReference type="PANTHER" id="PTHR43513">
    <property type="entry name" value="DIHYDROOROTATE DEHYDROGENASE B (NAD(+)), ELECTRON TRANSFER SUBUNIT"/>
    <property type="match status" value="1"/>
</dbReference>
<evidence type="ECO:0000313" key="6">
    <source>
        <dbReference type="Proteomes" id="UP000243494"/>
    </source>
</evidence>
<dbReference type="InterPro" id="IPR036010">
    <property type="entry name" value="2Fe-2S_ferredoxin-like_sf"/>
</dbReference>
<dbReference type="SUPFAM" id="SSF63380">
    <property type="entry name" value="Riboflavin synthase domain-like"/>
    <property type="match status" value="1"/>
</dbReference>
<dbReference type="OrthoDB" id="1704963at2"/>
<dbReference type="Gene3D" id="3.10.20.30">
    <property type="match status" value="1"/>
</dbReference>
<dbReference type="InterPro" id="IPR050353">
    <property type="entry name" value="PyrK_electron_transfer"/>
</dbReference>
<dbReference type="InterPro" id="IPR017938">
    <property type="entry name" value="Riboflavin_synthase-like_b-brl"/>
</dbReference>
<dbReference type="RefSeq" id="WP_095404880.1">
    <property type="nucleotide sequence ID" value="NZ_NOJZ02000001.1"/>
</dbReference>
<dbReference type="PROSITE" id="PS00197">
    <property type="entry name" value="2FE2S_FER_1"/>
    <property type="match status" value="1"/>
</dbReference>
<reference evidence="5 6" key="1">
    <citation type="journal article" date="2017" name="Genome Announc.">
        <title>Draft Genome Sequence of Romboutsia maritimum sp. nov. Strain CCRI-22766(T), Isolated from Coastal Estuarine Mud.</title>
        <authorList>
            <person name="Maheux A.F."/>
            <person name="Boudreau D.K."/>
            <person name="Berube E."/>
            <person name="Boissinot M."/>
            <person name="Raymond F."/>
            <person name="Brodeur S."/>
            <person name="Corbeil J."/>
            <person name="Brightwell G."/>
            <person name="Broda D."/>
            <person name="Omar R.F."/>
            <person name="Bergeron M.G."/>
        </authorList>
    </citation>
    <scope>NUCLEOTIDE SEQUENCE [LARGE SCALE GENOMIC DNA]</scope>
    <source>
        <strain evidence="5 6">CCRI-22766</strain>
    </source>
</reference>
<dbReference type="Gene3D" id="2.40.30.10">
    <property type="entry name" value="Translation factors"/>
    <property type="match status" value="1"/>
</dbReference>
<comment type="cofactor">
    <cofactor evidence="1">
        <name>[3Fe-4S] cluster</name>
        <dbReference type="ChEBI" id="CHEBI:21137"/>
    </cofactor>
</comment>
<name>A0A371IW95_9FIRM</name>
<evidence type="ECO:0000256" key="3">
    <source>
        <dbReference type="ARBA" id="ARBA00034078"/>
    </source>
</evidence>
<evidence type="ECO:0000313" key="5">
    <source>
        <dbReference type="EMBL" id="RDY24761.1"/>
    </source>
</evidence>
<dbReference type="Pfam" id="PF13085">
    <property type="entry name" value="Fer2_3"/>
    <property type="match status" value="1"/>
</dbReference>
<gene>
    <name evidence="5" type="ORF">CHF27_000765</name>
</gene>
<dbReference type="EMBL" id="NOJZ02000001">
    <property type="protein sequence ID" value="RDY24761.1"/>
    <property type="molecule type" value="Genomic_DNA"/>
</dbReference>
<dbReference type="PANTHER" id="PTHR43513:SF3">
    <property type="entry name" value="DIHYDROOROTATE DEHYDROGENASE B (NAD(+)), ELECTRON TRANSFER SUBUNIT-RELATED"/>
    <property type="match status" value="1"/>
</dbReference>
<comment type="cofactor">
    <cofactor evidence="3">
        <name>[2Fe-2S] cluster</name>
        <dbReference type="ChEBI" id="CHEBI:190135"/>
    </cofactor>
</comment>
<sequence length="318" mass="35600">MGNVNIQSCADAGSKYCPCHLAYSGDCIKCSLLRGKKTCDCVWQGVCIYSEVQHNKNLSICERQEHLCKIAQVKKIEEDLFFIKIQVPKNIVGELKSPGAYVLLKSKDKNSDIFNAPISVMDVNTQESYIEVVIKSMGIKTKSIINFDEVWVKGPYYNGVFGTRGLNNTNQENCLVILNGLSQVSAINIIKKLLENKNKVEVIFNSQSIILEEVKNKIQQMGINISIVNVFEDKNFISDYLSRNNVKFVYSGGCNNFNKIIMNIVDEVSEDIKLSISNNNLICCGEGICGACTVRINGEKMKSCKSQIDSREFLKTLK</sequence>
<proteinExistence type="inferred from homology"/>
<dbReference type="InterPro" id="IPR006058">
    <property type="entry name" value="2Fe2S_fd_BS"/>
</dbReference>
<dbReference type="NCBIfam" id="NF004470">
    <property type="entry name" value="PRK05802.1"/>
    <property type="match status" value="1"/>
</dbReference>
<organism evidence="5 6">
    <name type="scientific">Romboutsia maritimum</name>
    <dbReference type="NCBI Taxonomy" id="2020948"/>
    <lineage>
        <taxon>Bacteria</taxon>
        <taxon>Bacillati</taxon>
        <taxon>Bacillota</taxon>
        <taxon>Clostridia</taxon>
        <taxon>Peptostreptococcales</taxon>
        <taxon>Peptostreptococcaceae</taxon>
        <taxon>Romboutsia</taxon>
    </lineage>
</organism>
<evidence type="ECO:0000256" key="1">
    <source>
        <dbReference type="ARBA" id="ARBA00001927"/>
    </source>
</evidence>
<comment type="similarity">
    <text evidence="2">Belongs to the succinate dehydrogenase/fumarate reductase iron-sulfur protein family.</text>
</comment>
<dbReference type="InterPro" id="IPR012675">
    <property type="entry name" value="Beta-grasp_dom_sf"/>
</dbReference>
<dbReference type="GO" id="GO:0051537">
    <property type="term" value="F:2 iron, 2 sulfur cluster binding"/>
    <property type="evidence" value="ECO:0007669"/>
    <property type="project" value="InterPro"/>
</dbReference>
<feature type="domain" description="Succinate dehydogenase/fumarate reductase N-terminal" evidence="4">
    <location>
        <begin position="259"/>
        <end position="310"/>
    </location>
</feature>
<evidence type="ECO:0000259" key="4">
    <source>
        <dbReference type="Pfam" id="PF13085"/>
    </source>
</evidence>
<dbReference type="Proteomes" id="UP000243494">
    <property type="component" value="Unassembled WGS sequence"/>
</dbReference>
<dbReference type="AlphaFoldDB" id="A0A371IW95"/>
<comment type="caution">
    <text evidence="5">The sequence shown here is derived from an EMBL/GenBank/DDBJ whole genome shotgun (WGS) entry which is preliminary data.</text>
</comment>
<dbReference type="GO" id="GO:0009055">
    <property type="term" value="F:electron transfer activity"/>
    <property type="evidence" value="ECO:0007669"/>
    <property type="project" value="InterPro"/>
</dbReference>
<dbReference type="SUPFAM" id="SSF54292">
    <property type="entry name" value="2Fe-2S ferredoxin-like"/>
    <property type="match status" value="1"/>
</dbReference>
<protein>
    <submittedName>
        <fullName evidence="5">Sulfide/dihydroorotate dehydrogenase-like FAD/NAD-binding protein</fullName>
    </submittedName>
</protein>
<keyword evidence="6" id="KW-1185">Reference proteome</keyword>